<dbReference type="GO" id="GO:0072378">
    <property type="term" value="P:blood coagulation, fibrin clot formation"/>
    <property type="evidence" value="ECO:0007669"/>
    <property type="project" value="TreeGrafter"/>
</dbReference>
<proteinExistence type="inferred from homology"/>
<name>A0AAV1QMW1_SCOSC</name>
<dbReference type="Proteomes" id="UP001314229">
    <property type="component" value="Unassembled WGS sequence"/>
</dbReference>
<sequence>GSDPTPNTGSRIVVTFGARHVNSWAGSIVSTQGSTLTLSITPSPKSIVGKFRTYVAIDAGTMQHTPRNTSTDMYVLFNAWCQDDTVFFPEDAGRSEYVLADYGIIYQGAVGAISGRGWMYGQYERGVLDACISILDASHMPISDRGNVIKMVRMGSAMLNAQDDSGVLVGNWSDDYSLGTDPTMWTGSVKILLQYASTKVSVPFGQCWVFAGCFNT</sequence>
<protein>
    <submittedName>
        <fullName evidence="3">Coagulation factor XIII A chain-like</fullName>
    </submittedName>
</protein>
<feature type="domain" description="Transglutaminase N-terminal" evidence="2">
    <location>
        <begin position="1"/>
        <end position="57"/>
    </location>
</feature>
<dbReference type="AlphaFoldDB" id="A0AAV1QMW1"/>
<accession>A0AAV1QMW1</accession>
<dbReference type="InterPro" id="IPR038765">
    <property type="entry name" value="Papain-like_cys_pep_sf"/>
</dbReference>
<dbReference type="Gene3D" id="2.60.40.10">
    <property type="entry name" value="Immunoglobulins"/>
    <property type="match status" value="1"/>
</dbReference>
<dbReference type="Pfam" id="PF00868">
    <property type="entry name" value="Transglut_N"/>
    <property type="match status" value="1"/>
</dbReference>
<evidence type="ECO:0000259" key="2">
    <source>
        <dbReference type="Pfam" id="PF00868"/>
    </source>
</evidence>
<evidence type="ECO:0000313" key="3">
    <source>
        <dbReference type="EMBL" id="CAK6984839.1"/>
    </source>
</evidence>
<dbReference type="InterPro" id="IPR001102">
    <property type="entry name" value="Transglutaminase_N"/>
</dbReference>
<dbReference type="Gene3D" id="3.90.260.10">
    <property type="entry name" value="Transglutaminase-like"/>
    <property type="match status" value="1"/>
</dbReference>
<feature type="non-terminal residue" evidence="3">
    <location>
        <position position="216"/>
    </location>
</feature>
<dbReference type="SUPFAM" id="SSF81296">
    <property type="entry name" value="E set domains"/>
    <property type="match status" value="1"/>
</dbReference>
<feature type="non-terminal residue" evidence="3">
    <location>
        <position position="1"/>
    </location>
</feature>
<evidence type="ECO:0000313" key="4">
    <source>
        <dbReference type="Proteomes" id="UP001314229"/>
    </source>
</evidence>
<dbReference type="InterPro" id="IPR050779">
    <property type="entry name" value="Transglutaminase"/>
</dbReference>
<dbReference type="PANTHER" id="PTHR11590:SF42">
    <property type="entry name" value="COAGULATION FACTOR XIII A CHAIN"/>
    <property type="match status" value="1"/>
</dbReference>
<organism evidence="3 4">
    <name type="scientific">Scomber scombrus</name>
    <name type="common">Atlantic mackerel</name>
    <name type="synonym">Scomber vernalis</name>
    <dbReference type="NCBI Taxonomy" id="13677"/>
    <lineage>
        <taxon>Eukaryota</taxon>
        <taxon>Metazoa</taxon>
        <taxon>Chordata</taxon>
        <taxon>Craniata</taxon>
        <taxon>Vertebrata</taxon>
        <taxon>Euteleostomi</taxon>
        <taxon>Actinopterygii</taxon>
        <taxon>Neopterygii</taxon>
        <taxon>Teleostei</taxon>
        <taxon>Neoteleostei</taxon>
        <taxon>Acanthomorphata</taxon>
        <taxon>Pelagiaria</taxon>
        <taxon>Scombriformes</taxon>
        <taxon>Scombridae</taxon>
        <taxon>Scomber</taxon>
    </lineage>
</organism>
<keyword evidence="4" id="KW-1185">Reference proteome</keyword>
<evidence type="ECO:0000256" key="1">
    <source>
        <dbReference type="ARBA" id="ARBA00005968"/>
    </source>
</evidence>
<dbReference type="InterPro" id="IPR036985">
    <property type="entry name" value="Transglutaminase-like_sf"/>
</dbReference>
<dbReference type="InterPro" id="IPR014756">
    <property type="entry name" value="Ig_E-set"/>
</dbReference>
<dbReference type="SUPFAM" id="SSF54001">
    <property type="entry name" value="Cysteine proteinases"/>
    <property type="match status" value="1"/>
</dbReference>
<gene>
    <name evidence="3" type="ORF">FSCOSCO3_A008085</name>
</gene>
<comment type="similarity">
    <text evidence="1">Belongs to the transglutaminase superfamily. Transglutaminase family.</text>
</comment>
<dbReference type="GO" id="GO:0003810">
    <property type="term" value="F:protein-glutamine gamma-glutamyltransferase activity"/>
    <property type="evidence" value="ECO:0007669"/>
    <property type="project" value="TreeGrafter"/>
</dbReference>
<comment type="caution">
    <text evidence="3">The sequence shown here is derived from an EMBL/GenBank/DDBJ whole genome shotgun (WGS) entry which is preliminary data.</text>
</comment>
<dbReference type="PANTHER" id="PTHR11590">
    <property type="entry name" value="PROTEIN-GLUTAMINE GAMMA-GLUTAMYLTRANSFERASE"/>
    <property type="match status" value="1"/>
</dbReference>
<dbReference type="InterPro" id="IPR013783">
    <property type="entry name" value="Ig-like_fold"/>
</dbReference>
<reference evidence="3 4" key="1">
    <citation type="submission" date="2024-01" db="EMBL/GenBank/DDBJ databases">
        <authorList>
            <person name="Alioto T."/>
            <person name="Alioto T."/>
            <person name="Gomez Garrido J."/>
        </authorList>
    </citation>
    <scope>NUCLEOTIDE SEQUENCE [LARGE SCALE GENOMIC DNA]</scope>
</reference>
<dbReference type="EMBL" id="CAWUFR010002284">
    <property type="protein sequence ID" value="CAK6984839.1"/>
    <property type="molecule type" value="Genomic_DNA"/>
</dbReference>
<dbReference type="GO" id="GO:0007399">
    <property type="term" value="P:nervous system development"/>
    <property type="evidence" value="ECO:0007669"/>
    <property type="project" value="UniProtKB-ARBA"/>
</dbReference>